<evidence type="ECO:0000313" key="1">
    <source>
        <dbReference type="EMBL" id="KAK8017910.1"/>
    </source>
</evidence>
<accession>A0ABR1RSI1</accession>
<dbReference type="EMBL" id="JAQQWI010000010">
    <property type="protein sequence ID" value="KAK8017910.1"/>
    <property type="molecule type" value="Genomic_DNA"/>
</dbReference>
<sequence length="293" mass="33052">MALAGLAGAAAAQSDTARPHHSATLRTLSTATIASLINAPAEGVGIHNRLLESRTWMPDKILGERFHCDVVSASVEAPKIKFGRQPFKPLKMCKNWVCTMHACEHEHYEVLRRAKGGVCVFETSPFEENYCARVAFEPVFYLSHDGPCPDCANNHNNDSRPRPTNSKPEAPEPSLRRWAILNSCYTRLDEEHVRWDPTGIVEDTMLYRLMHIDTTLDGAALWARLIVTLPEREFWLSDKMHLLAIWHGKVKGKYPDETLESIIHTLTGERGPEDEELMRIRAAFDAARKRSAE</sequence>
<dbReference type="Proteomes" id="UP001396898">
    <property type="component" value="Unassembled WGS sequence"/>
</dbReference>
<organism evidence="1 2">
    <name type="scientific">Apiospora marii</name>
    <dbReference type="NCBI Taxonomy" id="335849"/>
    <lineage>
        <taxon>Eukaryota</taxon>
        <taxon>Fungi</taxon>
        <taxon>Dikarya</taxon>
        <taxon>Ascomycota</taxon>
        <taxon>Pezizomycotina</taxon>
        <taxon>Sordariomycetes</taxon>
        <taxon>Xylariomycetidae</taxon>
        <taxon>Amphisphaeriales</taxon>
        <taxon>Apiosporaceae</taxon>
        <taxon>Apiospora</taxon>
    </lineage>
</organism>
<comment type="caution">
    <text evidence="1">The sequence shown here is derived from an EMBL/GenBank/DDBJ whole genome shotgun (WGS) entry which is preliminary data.</text>
</comment>
<gene>
    <name evidence="1" type="ORF">PG991_007100</name>
</gene>
<reference evidence="1 2" key="1">
    <citation type="submission" date="2023-01" db="EMBL/GenBank/DDBJ databases">
        <title>Analysis of 21 Apiospora genomes using comparative genomics revels a genus with tremendous synthesis potential of carbohydrate active enzymes and secondary metabolites.</title>
        <authorList>
            <person name="Sorensen T."/>
        </authorList>
    </citation>
    <scope>NUCLEOTIDE SEQUENCE [LARGE SCALE GENOMIC DNA]</scope>
    <source>
        <strain evidence="1 2">CBS 20057</strain>
    </source>
</reference>
<name>A0ABR1RSI1_9PEZI</name>
<proteinExistence type="predicted"/>
<keyword evidence="2" id="KW-1185">Reference proteome</keyword>
<evidence type="ECO:0000313" key="2">
    <source>
        <dbReference type="Proteomes" id="UP001396898"/>
    </source>
</evidence>
<evidence type="ECO:0008006" key="3">
    <source>
        <dbReference type="Google" id="ProtNLM"/>
    </source>
</evidence>
<protein>
    <recommendedName>
        <fullName evidence="3">Secreted protein</fullName>
    </recommendedName>
</protein>